<dbReference type="EMBL" id="BAAATD010000012">
    <property type="protein sequence ID" value="GAA2625842.1"/>
    <property type="molecule type" value="Genomic_DNA"/>
</dbReference>
<reference evidence="2 3" key="1">
    <citation type="journal article" date="2019" name="Int. J. Syst. Evol. Microbiol.">
        <title>The Global Catalogue of Microorganisms (GCM) 10K type strain sequencing project: providing services to taxonomists for standard genome sequencing and annotation.</title>
        <authorList>
            <consortium name="The Broad Institute Genomics Platform"/>
            <consortium name="The Broad Institute Genome Sequencing Center for Infectious Disease"/>
            <person name="Wu L."/>
            <person name="Ma J."/>
        </authorList>
    </citation>
    <scope>NUCLEOTIDE SEQUENCE [LARGE SCALE GENOMIC DNA]</scope>
    <source>
        <strain evidence="2 3">JCM 6833</strain>
    </source>
</reference>
<organism evidence="2 3">
    <name type="scientific">Actinomadura fulvescens</name>
    <dbReference type="NCBI Taxonomy" id="46160"/>
    <lineage>
        <taxon>Bacteria</taxon>
        <taxon>Bacillati</taxon>
        <taxon>Actinomycetota</taxon>
        <taxon>Actinomycetes</taxon>
        <taxon>Streptosporangiales</taxon>
        <taxon>Thermomonosporaceae</taxon>
        <taxon>Actinomadura</taxon>
    </lineage>
</organism>
<keyword evidence="1" id="KW-0802">TPR repeat</keyword>
<evidence type="ECO:0008006" key="4">
    <source>
        <dbReference type="Google" id="ProtNLM"/>
    </source>
</evidence>
<dbReference type="Proteomes" id="UP001501509">
    <property type="component" value="Unassembled WGS sequence"/>
</dbReference>
<comment type="caution">
    <text evidence="2">The sequence shown here is derived from an EMBL/GenBank/DDBJ whole genome shotgun (WGS) entry which is preliminary data.</text>
</comment>
<keyword evidence="3" id="KW-1185">Reference proteome</keyword>
<dbReference type="Gene3D" id="1.25.40.10">
    <property type="entry name" value="Tetratricopeptide repeat domain"/>
    <property type="match status" value="1"/>
</dbReference>
<evidence type="ECO:0000313" key="2">
    <source>
        <dbReference type="EMBL" id="GAA2625842.1"/>
    </source>
</evidence>
<dbReference type="Pfam" id="PF13650">
    <property type="entry name" value="Asp_protease_2"/>
    <property type="match status" value="1"/>
</dbReference>
<evidence type="ECO:0000313" key="3">
    <source>
        <dbReference type="Proteomes" id="UP001501509"/>
    </source>
</evidence>
<dbReference type="InterPro" id="IPR011990">
    <property type="entry name" value="TPR-like_helical_dom_sf"/>
</dbReference>
<name>A0ABN3QH66_9ACTN</name>
<dbReference type="SUPFAM" id="SSF48452">
    <property type="entry name" value="TPR-like"/>
    <property type="match status" value="1"/>
</dbReference>
<feature type="repeat" description="TPR" evidence="1">
    <location>
        <begin position="46"/>
        <end position="79"/>
    </location>
</feature>
<protein>
    <recommendedName>
        <fullName evidence="4">Tetratricopeptide repeat protein</fullName>
    </recommendedName>
</protein>
<dbReference type="InterPro" id="IPR019734">
    <property type="entry name" value="TPR_rpt"/>
</dbReference>
<proteinExistence type="predicted"/>
<evidence type="ECO:0000256" key="1">
    <source>
        <dbReference type="PROSITE-ProRule" id="PRU00339"/>
    </source>
</evidence>
<sequence>MLPLVESPSDFALASTADPDQLFKAGRFGEAERGYRRLLRGEPRNARALAQLGYIALLANRFGPAETYLSKAVALTPGDVTSRQRLAECFVRQDRLTPAIPLLQSTNRPRDTAFAEVYSHISGVPWQVYGARGTRVPFWSLDPIPSVKASVNGGEPKTFLLDTYATLDLTQDAAEEAGLRAVASYSGGVVDGHPVTLYLGVLDSFKVGDIEIRNIPVQWNDAQRPPLPGGPPAGAFGTTIFYHFLTTMDYAGRALILRRKTRGRRRGSQAQGRLPLWLAGDHFPCTLGSLGDHGPRMVTVDTGGIGSALDTTVEIAERVGIEVDYEHPMERFGRTSYPITADRISLGRAVGRNVRGVAAKDVFPGLPGPGQSAQFGFDLIANFTHEFFKPFAITFDYTDMKLSVTRR</sequence>
<dbReference type="PROSITE" id="PS50005">
    <property type="entry name" value="TPR"/>
    <property type="match status" value="1"/>
</dbReference>
<gene>
    <name evidence="2" type="ORF">GCM10010411_73330</name>
</gene>
<accession>A0ABN3QH66</accession>